<feature type="region of interest" description="Disordered" evidence="9">
    <location>
        <begin position="714"/>
        <end position="796"/>
    </location>
</feature>
<dbReference type="Proteomes" id="UP000515152">
    <property type="component" value="Chromosome 14"/>
</dbReference>
<dbReference type="GO" id="GO:0008270">
    <property type="term" value="F:zinc ion binding"/>
    <property type="evidence" value="ECO:0007669"/>
    <property type="project" value="UniProtKB-KW"/>
</dbReference>
<evidence type="ECO:0000256" key="4">
    <source>
        <dbReference type="ARBA" id="ARBA00022771"/>
    </source>
</evidence>
<dbReference type="OrthoDB" id="1936617at2759"/>
<dbReference type="PANTHER" id="PTHR46591">
    <property type="entry name" value="ZINC FINGER FYVE DOMAIN-CONTAINING PROTEIN 26"/>
    <property type="match status" value="1"/>
</dbReference>
<evidence type="ECO:0000256" key="8">
    <source>
        <dbReference type="PROSITE-ProRule" id="PRU00091"/>
    </source>
</evidence>
<dbReference type="InterPro" id="IPR000306">
    <property type="entry name" value="Znf_FYVE"/>
</dbReference>
<evidence type="ECO:0000256" key="3">
    <source>
        <dbReference type="ARBA" id="ARBA00022723"/>
    </source>
</evidence>
<evidence type="ECO:0000256" key="9">
    <source>
        <dbReference type="SAM" id="MobiDB-lite"/>
    </source>
</evidence>
<keyword evidence="5" id="KW-0862">Zinc</keyword>
<feature type="compositionally biased region" description="Polar residues" evidence="9">
    <location>
        <begin position="714"/>
        <end position="728"/>
    </location>
</feature>
<dbReference type="PROSITE" id="PS50178">
    <property type="entry name" value="ZF_FYVE"/>
    <property type="match status" value="1"/>
</dbReference>
<feature type="region of interest" description="Disordered" evidence="9">
    <location>
        <begin position="2407"/>
        <end position="2432"/>
    </location>
</feature>
<evidence type="ECO:0000256" key="5">
    <source>
        <dbReference type="ARBA" id="ARBA00022833"/>
    </source>
</evidence>
<dbReference type="InterPro" id="IPR013083">
    <property type="entry name" value="Znf_RING/FYVE/PHD"/>
</dbReference>
<evidence type="ECO:0000256" key="1">
    <source>
        <dbReference type="ARBA" id="ARBA00014373"/>
    </source>
</evidence>
<dbReference type="Pfam" id="PF01363">
    <property type="entry name" value="FYVE"/>
    <property type="match status" value="1"/>
</dbReference>
<dbReference type="GO" id="GO:0005765">
    <property type="term" value="C:lysosomal membrane"/>
    <property type="evidence" value="ECO:0007669"/>
    <property type="project" value="TreeGrafter"/>
</dbReference>
<evidence type="ECO:0000256" key="2">
    <source>
        <dbReference type="ARBA" id="ARBA00022553"/>
    </source>
</evidence>
<dbReference type="RefSeq" id="XP_012679113.2">
    <property type="nucleotide sequence ID" value="XM_012823659.3"/>
</dbReference>
<feature type="domain" description="FYVE-type" evidence="10">
    <location>
        <begin position="1866"/>
        <end position="1927"/>
    </location>
</feature>
<evidence type="ECO:0000256" key="6">
    <source>
        <dbReference type="ARBA" id="ARBA00025962"/>
    </source>
</evidence>
<keyword evidence="4 8" id="KW-0863">Zinc-finger</keyword>
<dbReference type="InterPro" id="IPR017455">
    <property type="entry name" value="Znf_FYVE-rel"/>
</dbReference>
<dbReference type="FunFam" id="3.30.40.10:FF:000295">
    <property type="entry name" value="Zinc finger, FYVE domain-containing 26"/>
    <property type="match status" value="1"/>
</dbReference>
<feature type="compositionally biased region" description="Low complexity" evidence="9">
    <location>
        <begin position="2407"/>
        <end position="2431"/>
    </location>
</feature>
<keyword evidence="3" id="KW-0479">Metal-binding</keyword>
<dbReference type="GO" id="GO:0000281">
    <property type="term" value="P:mitotic cytokinesis"/>
    <property type="evidence" value="ECO:0007669"/>
    <property type="project" value="InterPro"/>
</dbReference>
<dbReference type="InterPro" id="IPR057946">
    <property type="entry name" value="TPR_ZFYVE26"/>
</dbReference>
<dbReference type="GO" id="GO:0007040">
    <property type="term" value="P:lysosome organization"/>
    <property type="evidence" value="ECO:0007669"/>
    <property type="project" value="UniProtKB-ARBA"/>
</dbReference>
<protein>
    <recommendedName>
        <fullName evidence="1">Zinc finger FYVE domain-containing protein 26</fullName>
    </recommendedName>
</protein>
<dbReference type="PANTHER" id="PTHR46591:SF1">
    <property type="entry name" value="ZINC FINGER FYVE DOMAIN-CONTAINING PROTEIN 26"/>
    <property type="match status" value="1"/>
</dbReference>
<feature type="compositionally biased region" description="Basic residues" evidence="9">
    <location>
        <begin position="753"/>
        <end position="765"/>
    </location>
</feature>
<evidence type="ECO:0000256" key="7">
    <source>
        <dbReference type="ARBA" id="ARBA00044939"/>
    </source>
</evidence>
<gene>
    <name evidence="12" type="primary">zfyve26</name>
</gene>
<dbReference type="InterPro" id="IPR011011">
    <property type="entry name" value="Znf_FYVE_PHD"/>
</dbReference>
<feature type="compositionally biased region" description="Low complexity" evidence="9">
    <location>
        <begin position="1309"/>
        <end position="1330"/>
    </location>
</feature>
<comment type="subunit">
    <text evidence="6">Interacts with AP5Z1, AP5B1, AP5S1 and SPG11. Interacts with TTC19 and KIF13A.</text>
</comment>
<proteinExistence type="predicted"/>
<dbReference type="GO" id="GO:0005813">
    <property type="term" value="C:centrosome"/>
    <property type="evidence" value="ECO:0007669"/>
    <property type="project" value="TreeGrafter"/>
</dbReference>
<dbReference type="KEGG" id="char:105896851"/>
<dbReference type="SMART" id="SM00064">
    <property type="entry name" value="FYVE"/>
    <property type="match status" value="1"/>
</dbReference>
<name>A0A6P3VR84_CLUHA</name>
<feature type="compositionally biased region" description="Low complexity" evidence="9">
    <location>
        <begin position="729"/>
        <end position="752"/>
    </location>
</feature>
<dbReference type="SUPFAM" id="SSF57903">
    <property type="entry name" value="FYVE/PHD zinc finger"/>
    <property type="match status" value="1"/>
</dbReference>
<sequence>MFPFGREEENSLEELFSFFKRCLKHGEWELAAACVPQLGQTPGGVAQELRDIIWAIVKQPYPLAWGKMGSPHKLAWFWMLVLEDWTKEKVPEAVRTELEFMLVLEELGQDVPEKVLKEFQQAFWDSRSDRKMSVPSAEVQAWVQDLLRQGKPRLAEALVSFLRRGSSEGSGCPWDYSLQDIFIQHLLEKLQEPPSEVWAEEVASVLALMPWSAERPKAELEGLWEALWKAKEGPLNEGRVLSSLLRPKDYTLVTHYSSASLRLLREQILREAPHTEEELPEAEKLMLGLCCHGDRPTAWKAIYFECLSSGKHFLEQVLVTGLDLVKRQEVGRLEEMLQGEFQPLARLMLLLGWPQCPNPASARILLQVLHHQQPSASDTVLSQFADSLASQLGVLEWCAKNNPSVSEEALQSQLLTLGQHSALYVLHSLTPLAQYEERQVLDLLHGLTPSGHTAEFSDPGDARSLAAQRNITLFQGFCAMKYALYAICVNAHTHTDCKECGLTSQQHNSPGSPEKSEESSYSEDAKKLFQHYLSECQLYLEAVPALFRLELLENIFSLLFLSSTDLTLVTEQKPSSPTLRDAEPGNAQNKGTIESVENQERTCGDVPACQQERPEGVQRGWGVGEPSRAHLDLGHLTQGCWGFLADVKAMEGFLRLLREGLEGLNLPGPGQDEQAAIASESLGCSVTAETFEARLQRLSKRTAEAQWRLQVVTKNQHSGDGGSDSLQMPSPLASPAPSLRRGSTTSTTSSSSSRRRRRPGRHRPERHLPADKPNGDFSTSTSDGGGGTASGRQEHEACPCGGPHSWLVPAMLAPPESLLVSCIRRGNFVEAHQVMLMFGLESSSCAGELVFMERYREVLQELAQVEQKIESQSLSSSSSSEGLGAVAAVVAGQGRSRLGSSGRSTLQAIGSAAAAGMAFYSISDVAERLTSSPQRPIPALEEDYWLSQLPSSVGSPDPSSSIRQLLEELSPPAMAAFDLAVCHSQLWKSSRQLLETAERRLNTSLEARELRLEPKVPHADGIRGFPAVLQQISKILNRTATGKGPAIGEGAGEEATLGSPFGCSAQEVMLSCHPVLTEEAISSRLSLGQRLEHIAQILNTAADATAEGRSCGALLAALVEQASLKQAELDAHPVRSAMKQLLRVLDQLCPFEPDVATSSPDYVRTFLDYVNTLASVLVRSMGSDADQSAEVKLGNPLLVLQQSPSQLLSYLLFERQVSAERLSSLLQQEGLGLSVEQVMDQHCCEPLLLWDTRRRNESDEGGAFSPARIAALLQEHAHKHNLILDLPPSLCSELSSQESSEGSTEESRTSCGTLSTSPSSSSSSVSSSSLPSSSFLLTPSALAFLKSRSPLLAILACLGATRGGVVRPSTSWPGLPSYFRSGGRKEAPLDAEQISREAEALLQDFPILRDYLHTMAEPVLGAPPQGLEAEANGEGLGAALCGTPLAALVLSGPQSAAAQALVVEAFQQALSGGELERALTLLELYGQGGDQQEALRDQLLACAAQEAGQQGWEHLFRVQDTNLQARVALQVLDQWPLGACRELLEFCLSKSNMDASLEDQLQKKKQEMDMYHNMLSLQSPLPWEMWQELREESQKDPEAVMALLLETREFELCAQWLQLYPVSEQSRLQLQTEHLLHLLEKGLTDEACQLLEGVSDPSRGLEVCERALDRQPTLAACHFLSDYLTVNFESRVSPARRRHIHALHLGSKVLLTLPEASRQSYFPLLSSPLLMLEQLLMNLKVEWADVAVRTLRNLLVDQEGGFSNDDIDMLLSDYARKALEFSCTPRERLRSDSVISLQDAYLQCPAQESCPASPSVTPPSSAVSTPMHTPSSSGWERGSSGRRAQTPATPFTPPPKPPVRKDWIPDHQEPVCMVCQRERFTMFNRRHHCRRCGRLVCQACSSHRMAVEGCEEEEEVRVCNQCYNFFHPDSDDELEQAEVASSPAAAQGALEGAVRLPEVPERRFRLSINPADNQKILSEFYYEQAPSASLCVSILSLHSDPASCGHQLIDHCRSLSRTLTNPEVDARLITDVMRQLLFSAKVMFVKTGQSQDLALCDSYISKVDVLTILVTANYKYIPSLDDILEAASVSRLRNQLLEAEYYQLAVEVSTKSGLDPSGVWHAWGMACLKAGFLSRAREKFARYLKPPVDRGQHTHGPRLLQEILQHLEANIRPTAIPMLQRPEEDILASLWELEEALAEPHPLERPEGHVQNCRNYQESLHYLQAYGTHLALVSFYMRHDGMKEALSHLLSKECPEEVFLEAVLMPSLERGRLGVLQAQLESLDPTLEGWSRYLIASCQLLQRRGHFHTIYQLQQFMTDHVRAAMTCIRFFTHGAQSYLQLGEQQRWLVRAKEHLKTYLQEQQGRGAGRKKSLSSSFRKKMSASDVSRHMNTIELQLEVTRFLHRCATSSPSKPTGTPTPTSTGKTSAPPTLFGGGPMKIDVACKVMLGGKNIEEGFGIAYRVIQDFQLEALSVYERAGQRLVRQRQYSAVRQLLKCVGESGTATKNDCDAIVLRCISVADKAPADAKELEGLILECKSPENKIKAYLQCSKLRAAYLLAVKLEPARSGPLVQEVLQAAESSGDSVMENICRQWLAEHQDRPARQRQGRPSAR</sequence>
<feature type="compositionally biased region" description="Low complexity" evidence="9">
    <location>
        <begin position="1812"/>
        <end position="1849"/>
    </location>
</feature>
<dbReference type="GeneID" id="105896851"/>
<dbReference type="Gene3D" id="3.30.40.10">
    <property type="entry name" value="Zinc/RING finger domain, C3HC4 (zinc finger)"/>
    <property type="match status" value="1"/>
</dbReference>
<feature type="region of interest" description="Disordered" evidence="9">
    <location>
        <begin position="502"/>
        <end position="521"/>
    </location>
</feature>
<dbReference type="Pfam" id="PF25569">
    <property type="entry name" value="TPR_ZFYVE26"/>
    <property type="match status" value="1"/>
</dbReference>
<evidence type="ECO:0000313" key="11">
    <source>
        <dbReference type="Proteomes" id="UP000515152"/>
    </source>
</evidence>
<reference evidence="12" key="1">
    <citation type="submission" date="2025-08" db="UniProtKB">
        <authorList>
            <consortium name="RefSeq"/>
        </authorList>
    </citation>
    <scope>IDENTIFICATION</scope>
</reference>
<dbReference type="InterPro" id="IPR028730">
    <property type="entry name" value="ZFYVE26"/>
</dbReference>
<dbReference type="GO" id="GO:0032465">
    <property type="term" value="P:regulation of cytokinesis"/>
    <property type="evidence" value="ECO:0007669"/>
    <property type="project" value="TreeGrafter"/>
</dbReference>
<dbReference type="GO" id="GO:0032266">
    <property type="term" value="F:phosphatidylinositol-3-phosphate binding"/>
    <property type="evidence" value="ECO:0007669"/>
    <property type="project" value="InterPro"/>
</dbReference>
<dbReference type="GO" id="GO:0000724">
    <property type="term" value="P:double-strand break repair via homologous recombination"/>
    <property type="evidence" value="ECO:0007669"/>
    <property type="project" value="InterPro"/>
</dbReference>
<evidence type="ECO:0000313" key="12">
    <source>
        <dbReference type="RefSeq" id="XP_012679113.2"/>
    </source>
</evidence>
<organism evidence="11 12">
    <name type="scientific">Clupea harengus</name>
    <name type="common">Atlantic herring</name>
    <dbReference type="NCBI Taxonomy" id="7950"/>
    <lineage>
        <taxon>Eukaryota</taxon>
        <taxon>Metazoa</taxon>
        <taxon>Chordata</taxon>
        <taxon>Craniata</taxon>
        <taxon>Vertebrata</taxon>
        <taxon>Euteleostomi</taxon>
        <taxon>Actinopterygii</taxon>
        <taxon>Neopterygii</taxon>
        <taxon>Teleostei</taxon>
        <taxon>Clupei</taxon>
        <taxon>Clupeiformes</taxon>
        <taxon>Clupeoidei</taxon>
        <taxon>Clupeidae</taxon>
        <taxon>Clupea</taxon>
    </lineage>
</organism>
<comment type="function">
    <text evidence="7">Phosphatidylinositol 3-phosphate-binding protein required for the abscission step in cytokinesis: recruited to the midbody during cytokinesis and acts as a regulator of abscission. May also be required for efficient homologous recombination DNA double-strand break repair.</text>
</comment>
<dbReference type="CTD" id="23503"/>
<feature type="region of interest" description="Disordered" evidence="9">
    <location>
        <begin position="1294"/>
        <end position="1330"/>
    </location>
</feature>
<dbReference type="GO" id="GO:0030496">
    <property type="term" value="C:midbody"/>
    <property type="evidence" value="ECO:0007669"/>
    <property type="project" value="TreeGrafter"/>
</dbReference>
<keyword evidence="11" id="KW-1185">Reference proteome</keyword>
<feature type="region of interest" description="Disordered" evidence="9">
    <location>
        <begin position="1812"/>
        <end position="1863"/>
    </location>
</feature>
<evidence type="ECO:0000259" key="10">
    <source>
        <dbReference type="PROSITE" id="PS50178"/>
    </source>
</evidence>
<accession>A0A6P3VR84</accession>
<keyword evidence="2" id="KW-0597">Phosphoprotein</keyword>